<name>A0A2R6PNF4_9APHY</name>
<gene>
    <name evidence="5" type="ORF">PHLCEN_2v4567</name>
</gene>
<dbReference type="InterPro" id="IPR000873">
    <property type="entry name" value="AMP-dep_synth/lig_dom"/>
</dbReference>
<sequence>MPIPAVLPVPYPPNANRNKQSVEVPGTKKPGQTAAFPFVSLSSPDAFVNVVELFDSGRQRVDGKHPMLGWRPVVSQNPLKYADHYEWLSWDTVDMRRRQVGSALHKLFADGVVGGGPLRTVGIYSGNCPAWQVVDLATHAYEIVSVTLYDTLGKDTVGNINHTEMSVIFVANHHVASVLKLSSKIPTLKMIIAMDQLPTESKTILTAWGEQVGIKVTDIVELEEIGKANLREPIYPSSDAVITICYTSGTTGNPKGVVMTHGNLANAVHAQMYGIDITELPVSIAFLPLAHCYGRMIELSIIGRGGSIGYWSGDPLRLLEDMQILKPNMMPAVPRILNRIYQAGMAAAELPGVKGALFRHALSVKLDRLHNTGVSTHAIWDRIVFKKVQAVLGGNVQLVSTGSAPMSPAAIDFLKVALASEVVEGKAIRAEGVTYYTTDFMHGPLSQGAIFLVWVFGLHTYTDFSIIRYGSTENIGTATRVWFNDVASAGTVGAPQVNTELKLVDVPAMGYTSEDKPHPRGEICIRGDHCFAQYYKDEANTKATIDEDGWQHSGDVGLIDESGRLKIIDRVKNIMKLSQGEYVALERVESLYSACPVVAQLYVHGDSLQSYLLGLVIPDPVQLAAIASRVWGTHVSDKDTVALDRAIQDPKVYGAILDALNKQARLVGLQGFETIKRIHLSNELLTVENGCMTPTLKLKRKDVYSKFKKELDALYALPEPSSKAVKL</sequence>
<evidence type="ECO:0000259" key="4">
    <source>
        <dbReference type="Pfam" id="PF00501"/>
    </source>
</evidence>
<accession>A0A2R6PNF4</accession>
<protein>
    <recommendedName>
        <fullName evidence="4">AMP-dependent synthetase/ligase domain-containing protein</fullName>
    </recommendedName>
</protein>
<dbReference type="InterPro" id="IPR020845">
    <property type="entry name" value="AMP-binding_CS"/>
</dbReference>
<keyword evidence="2" id="KW-0067">ATP-binding</keyword>
<reference evidence="5 6" key="1">
    <citation type="submission" date="2018-02" db="EMBL/GenBank/DDBJ databases">
        <title>Genome sequence of the basidiomycete white-rot fungus Phlebia centrifuga.</title>
        <authorList>
            <person name="Granchi Z."/>
            <person name="Peng M."/>
            <person name="de Vries R.P."/>
            <person name="Hilden K."/>
            <person name="Makela M.R."/>
            <person name="Grigoriev I."/>
            <person name="Riley R."/>
        </authorList>
    </citation>
    <scope>NUCLEOTIDE SEQUENCE [LARGE SCALE GENOMIC DNA]</scope>
    <source>
        <strain evidence="5 6">FBCC195</strain>
    </source>
</reference>
<evidence type="ECO:0000313" key="6">
    <source>
        <dbReference type="Proteomes" id="UP000186601"/>
    </source>
</evidence>
<feature type="compositionally biased region" description="Pro residues" evidence="3">
    <location>
        <begin position="1"/>
        <end position="13"/>
    </location>
</feature>
<dbReference type="SUPFAM" id="SSF56801">
    <property type="entry name" value="Acetyl-CoA synthetase-like"/>
    <property type="match status" value="1"/>
</dbReference>
<keyword evidence="6" id="KW-1185">Reference proteome</keyword>
<dbReference type="PROSITE" id="PS00455">
    <property type="entry name" value="AMP_BINDING"/>
    <property type="match status" value="1"/>
</dbReference>
<evidence type="ECO:0000256" key="1">
    <source>
        <dbReference type="ARBA" id="ARBA00022741"/>
    </source>
</evidence>
<organism evidence="5 6">
    <name type="scientific">Hermanssonia centrifuga</name>
    <dbReference type="NCBI Taxonomy" id="98765"/>
    <lineage>
        <taxon>Eukaryota</taxon>
        <taxon>Fungi</taxon>
        <taxon>Dikarya</taxon>
        <taxon>Basidiomycota</taxon>
        <taxon>Agaricomycotina</taxon>
        <taxon>Agaricomycetes</taxon>
        <taxon>Polyporales</taxon>
        <taxon>Meruliaceae</taxon>
        <taxon>Hermanssonia</taxon>
    </lineage>
</organism>
<dbReference type="Gene3D" id="3.40.50.12780">
    <property type="entry name" value="N-terminal domain of ligase-like"/>
    <property type="match status" value="1"/>
</dbReference>
<dbReference type="GO" id="GO:0005783">
    <property type="term" value="C:endoplasmic reticulum"/>
    <property type="evidence" value="ECO:0007669"/>
    <property type="project" value="TreeGrafter"/>
</dbReference>
<keyword evidence="1" id="KW-0547">Nucleotide-binding</keyword>
<dbReference type="Pfam" id="PF00501">
    <property type="entry name" value="AMP-binding"/>
    <property type="match status" value="2"/>
</dbReference>
<evidence type="ECO:0000256" key="3">
    <source>
        <dbReference type="SAM" id="MobiDB-lite"/>
    </source>
</evidence>
<proteinExistence type="predicted"/>
<evidence type="ECO:0000256" key="2">
    <source>
        <dbReference type="ARBA" id="ARBA00022840"/>
    </source>
</evidence>
<feature type="region of interest" description="Disordered" evidence="3">
    <location>
        <begin position="1"/>
        <end position="29"/>
    </location>
</feature>
<dbReference type="Proteomes" id="UP000186601">
    <property type="component" value="Unassembled WGS sequence"/>
</dbReference>
<evidence type="ECO:0000313" key="5">
    <source>
        <dbReference type="EMBL" id="PSR94139.1"/>
    </source>
</evidence>
<comment type="caution">
    <text evidence="5">The sequence shown here is derived from an EMBL/GenBank/DDBJ whole genome shotgun (WGS) entry which is preliminary data.</text>
</comment>
<dbReference type="STRING" id="98765.A0A2R6PNF4"/>
<dbReference type="PANTHER" id="PTHR43272">
    <property type="entry name" value="LONG-CHAIN-FATTY-ACID--COA LIGASE"/>
    <property type="match status" value="1"/>
</dbReference>
<dbReference type="AlphaFoldDB" id="A0A2R6PNF4"/>
<dbReference type="OrthoDB" id="1700726at2759"/>
<dbReference type="GO" id="GO:0005524">
    <property type="term" value="F:ATP binding"/>
    <property type="evidence" value="ECO:0007669"/>
    <property type="project" value="UniProtKB-KW"/>
</dbReference>
<dbReference type="EMBL" id="MLYV02000463">
    <property type="protein sequence ID" value="PSR94139.1"/>
    <property type="molecule type" value="Genomic_DNA"/>
</dbReference>
<dbReference type="InterPro" id="IPR042099">
    <property type="entry name" value="ANL_N_sf"/>
</dbReference>
<dbReference type="GO" id="GO:0004467">
    <property type="term" value="F:long-chain fatty acid-CoA ligase activity"/>
    <property type="evidence" value="ECO:0007669"/>
    <property type="project" value="TreeGrafter"/>
</dbReference>
<dbReference type="PANTHER" id="PTHR43272:SF33">
    <property type="entry name" value="AMP-BINDING DOMAIN-CONTAINING PROTEIN-RELATED"/>
    <property type="match status" value="1"/>
</dbReference>
<feature type="domain" description="AMP-dependent synthetase/ligase" evidence="4">
    <location>
        <begin position="83"/>
        <end position="424"/>
    </location>
</feature>
<dbReference type="GO" id="GO:0016020">
    <property type="term" value="C:membrane"/>
    <property type="evidence" value="ECO:0007669"/>
    <property type="project" value="TreeGrafter"/>
</dbReference>
<feature type="domain" description="AMP-dependent synthetase/ligase" evidence="4">
    <location>
        <begin position="469"/>
        <end position="535"/>
    </location>
</feature>